<accession>A0A0G1LL56</accession>
<protein>
    <submittedName>
        <fullName evidence="1">Uncharacterized protein</fullName>
    </submittedName>
</protein>
<gene>
    <name evidence="1" type="ORF">UW55_C0048G0002</name>
</gene>
<organism evidence="1 2">
    <name type="scientific">Candidatus Giovannonibacteria bacterium GW2011_GWA2_44_26</name>
    <dbReference type="NCBI Taxonomy" id="1618648"/>
    <lineage>
        <taxon>Bacteria</taxon>
        <taxon>Candidatus Giovannoniibacteriota</taxon>
    </lineage>
</organism>
<evidence type="ECO:0000313" key="1">
    <source>
        <dbReference type="EMBL" id="KKT60624.1"/>
    </source>
</evidence>
<reference evidence="1 2" key="1">
    <citation type="journal article" date="2015" name="Nature">
        <title>rRNA introns, odd ribosomes, and small enigmatic genomes across a large radiation of phyla.</title>
        <authorList>
            <person name="Brown C.T."/>
            <person name="Hug L.A."/>
            <person name="Thomas B.C."/>
            <person name="Sharon I."/>
            <person name="Castelle C.J."/>
            <person name="Singh A."/>
            <person name="Wilkins M.J."/>
            <person name="Williams K.H."/>
            <person name="Banfield J.F."/>
        </authorList>
    </citation>
    <scope>NUCLEOTIDE SEQUENCE [LARGE SCALE GENOMIC DNA]</scope>
</reference>
<proteinExistence type="predicted"/>
<sequence length="251" mass="28141">MITILEKSRAPSRNVFCKGPMIQRTGRIDRESGGFETAYHHEAHASHLIRLGPGNTEFRRRDDVPEAENFPEGEQLERRTLVADLAADFDVGRTARQTLRLGIGLEDGDEFVLVRLRLDLVHADGDEMAIHLLDAVLYFRLVRHRIDVHRATGELADVVALLEVLDGIDEFRVTFDLLALPKLDGGLSNDLVQPVEVHTLSPFVWFGMCDPADIAGLLRYYKDSILLAISQAQTKIGISASFCLKSYEFND</sequence>
<dbReference type="Proteomes" id="UP000033945">
    <property type="component" value="Unassembled WGS sequence"/>
</dbReference>
<dbReference type="AlphaFoldDB" id="A0A0G1LL56"/>
<name>A0A0G1LL56_9BACT</name>
<evidence type="ECO:0000313" key="2">
    <source>
        <dbReference type="Proteomes" id="UP000033945"/>
    </source>
</evidence>
<dbReference type="EMBL" id="LCIT01000048">
    <property type="protein sequence ID" value="KKT60624.1"/>
    <property type="molecule type" value="Genomic_DNA"/>
</dbReference>
<comment type="caution">
    <text evidence="1">The sequence shown here is derived from an EMBL/GenBank/DDBJ whole genome shotgun (WGS) entry which is preliminary data.</text>
</comment>